<feature type="compositionally biased region" description="Acidic residues" evidence="6">
    <location>
        <begin position="662"/>
        <end position="677"/>
    </location>
</feature>
<dbReference type="InterPro" id="IPR036259">
    <property type="entry name" value="MFS_trans_sf"/>
</dbReference>
<feature type="transmembrane region" description="Helical" evidence="7">
    <location>
        <begin position="387"/>
        <end position="417"/>
    </location>
</feature>
<dbReference type="GO" id="GO:0016020">
    <property type="term" value="C:membrane"/>
    <property type="evidence" value="ECO:0007669"/>
    <property type="project" value="UniProtKB-SubCell"/>
</dbReference>
<feature type="transmembrane region" description="Helical" evidence="7">
    <location>
        <begin position="65"/>
        <end position="85"/>
    </location>
</feature>
<dbReference type="PRINTS" id="PR01035">
    <property type="entry name" value="TCRTETA"/>
</dbReference>
<evidence type="ECO:0000256" key="1">
    <source>
        <dbReference type="ARBA" id="ARBA00004141"/>
    </source>
</evidence>
<dbReference type="PANTHER" id="PTHR23504:SF15">
    <property type="entry name" value="MAJOR FACILITATOR SUPERFAMILY (MFS) PROFILE DOMAIN-CONTAINING PROTEIN"/>
    <property type="match status" value="1"/>
</dbReference>
<comment type="subcellular location">
    <subcellularLocation>
        <location evidence="1">Membrane</location>
        <topology evidence="1">Multi-pass membrane protein</topology>
    </subcellularLocation>
</comment>
<comment type="caution">
    <text evidence="8">The sequence shown here is derived from an EMBL/GenBank/DDBJ whole genome shotgun (WGS) entry which is preliminary data.</text>
</comment>
<evidence type="ECO:0000313" key="8">
    <source>
        <dbReference type="EMBL" id="EPY29114.1"/>
    </source>
</evidence>
<evidence type="ECO:0000256" key="2">
    <source>
        <dbReference type="ARBA" id="ARBA00022448"/>
    </source>
</evidence>
<dbReference type="EMBL" id="ATMH01004718">
    <property type="protein sequence ID" value="EPY29114.1"/>
    <property type="molecule type" value="Genomic_DNA"/>
</dbReference>
<dbReference type="PANTHER" id="PTHR23504">
    <property type="entry name" value="MAJOR FACILITATOR SUPERFAMILY DOMAIN-CONTAINING PROTEIN 10"/>
    <property type="match status" value="1"/>
</dbReference>
<accession>S9UK31</accession>
<proteinExistence type="predicted"/>
<name>S9UK31_9TRYP</name>
<feature type="transmembrane region" description="Helical" evidence="7">
    <location>
        <begin position="196"/>
        <end position="220"/>
    </location>
</feature>
<keyword evidence="3 7" id="KW-0812">Transmembrane</keyword>
<dbReference type="Proteomes" id="UP000015354">
    <property type="component" value="Unassembled WGS sequence"/>
</dbReference>
<keyword evidence="9" id="KW-1185">Reference proteome</keyword>
<protein>
    <submittedName>
        <fullName evidence="8">Transporter-like protein</fullName>
    </submittedName>
</protein>
<evidence type="ECO:0000256" key="7">
    <source>
        <dbReference type="SAM" id="Phobius"/>
    </source>
</evidence>
<dbReference type="GO" id="GO:0022857">
    <property type="term" value="F:transmembrane transporter activity"/>
    <property type="evidence" value="ECO:0007669"/>
    <property type="project" value="InterPro"/>
</dbReference>
<gene>
    <name evidence="8" type="ORF">STCU_04718</name>
</gene>
<organism evidence="8 9">
    <name type="scientific">Strigomonas culicis</name>
    <dbReference type="NCBI Taxonomy" id="28005"/>
    <lineage>
        <taxon>Eukaryota</taxon>
        <taxon>Discoba</taxon>
        <taxon>Euglenozoa</taxon>
        <taxon>Kinetoplastea</taxon>
        <taxon>Metakinetoplastina</taxon>
        <taxon>Trypanosomatida</taxon>
        <taxon>Trypanosomatidae</taxon>
        <taxon>Strigomonadinae</taxon>
        <taxon>Strigomonas</taxon>
    </lineage>
</organism>
<evidence type="ECO:0000256" key="3">
    <source>
        <dbReference type="ARBA" id="ARBA00022692"/>
    </source>
</evidence>
<dbReference type="AlphaFoldDB" id="S9UK31"/>
<reference evidence="8 9" key="1">
    <citation type="journal article" date="2013" name="PLoS ONE">
        <title>Predicting the Proteins of Angomonas deanei, Strigomonas culicis and Their Respective Endosymbionts Reveals New Aspects of the Trypanosomatidae Family.</title>
        <authorList>
            <person name="Motta M.C."/>
            <person name="Martins A.C."/>
            <person name="de Souza S.S."/>
            <person name="Catta-Preta C.M."/>
            <person name="Silva R."/>
            <person name="Klein C.C."/>
            <person name="de Almeida L.G."/>
            <person name="de Lima Cunha O."/>
            <person name="Ciapina L.P."/>
            <person name="Brocchi M."/>
            <person name="Colabardini A.C."/>
            <person name="de Araujo Lima B."/>
            <person name="Machado C.R."/>
            <person name="de Almeida Soares C.M."/>
            <person name="Probst C.M."/>
            <person name="de Menezes C.B."/>
            <person name="Thompson C.E."/>
            <person name="Bartholomeu D.C."/>
            <person name="Gradia D.F."/>
            <person name="Pavoni D.P."/>
            <person name="Grisard E.C."/>
            <person name="Fantinatti-Garboggini F."/>
            <person name="Marchini F.K."/>
            <person name="Rodrigues-Luiz G.F."/>
            <person name="Wagner G."/>
            <person name="Goldman G.H."/>
            <person name="Fietto J.L."/>
            <person name="Elias M.C."/>
            <person name="Goldman M.H."/>
            <person name="Sagot M.F."/>
            <person name="Pereira M."/>
            <person name="Stoco P.H."/>
            <person name="de Mendonca-Neto R.P."/>
            <person name="Teixeira S.M."/>
            <person name="Maciel T.E."/>
            <person name="de Oliveira Mendes T.A."/>
            <person name="Urmenyi T.P."/>
            <person name="de Souza W."/>
            <person name="Schenkman S."/>
            <person name="de Vasconcelos A.T."/>
        </authorList>
    </citation>
    <scope>NUCLEOTIDE SEQUENCE [LARGE SCALE GENOMIC DNA]</scope>
</reference>
<dbReference type="SUPFAM" id="SSF103473">
    <property type="entry name" value="MFS general substrate transporter"/>
    <property type="match status" value="1"/>
</dbReference>
<dbReference type="OrthoDB" id="419616at2759"/>
<keyword evidence="4 7" id="KW-1133">Transmembrane helix</keyword>
<sequence>MPDQNNDKKMKEDKPPVKVTPLPMKPITVLAVILLTDSICTTMLVPFVVFFVVHLLGIAKEDAGYVSGFLIGLYMLGQVISSKFWGTISDTYGRKFALISGSVGAALCVTLFGLLELLHCVRVALPPRSLRRHGPRAKTVIVDLTDATNQSKGFAIVSMTWGVGTLIGPTIGGFLYDPVNKPGLSFLHLKEDGFLARYPAFLPTIVVSAYCVFSSIFTILQLPETNKKAIPIANFFRPSMRARLLPLLNLIQPALPNGSHLKPIAEDVVVVADSTMEDPHEQGGGDATALERAPAVEADRPKMLGYKQLYAQPRPRQVMNISMIISVPDMLYAEVMPLWAAVSYSSGGINLTDTKIATIVLLNCFPSVCANLAFAKVLRSAGKVSRFWIVCQLLYGVTTFMIAFACYTGTSVAYWYTLLFSMIRKVVEAWTFAIMMIAVADVAEVGQVGSMYAVQQGLCCVVRCIVPFIGSIIFAWSIHGSHMFPFNHFLCFTICLVSLLISAYLTLSFHLNCDKSSDVDSEFGGDVHNSAHHSVQTVRSFLDVHDGKLSEEEPRRFMLNNSFDSLARAFATNIVPGLLQPTILPTVLGSTGPTYNHARLSANSRGVSSGDDSDVDEELRRRGKHGFLGEDVEEEYRVDNQGMSELERKYEAEVQRHGEDDRKEDEEVEELPSESVK</sequence>
<feature type="transmembrane region" description="Helical" evidence="7">
    <location>
        <begin position="97"/>
        <end position="125"/>
    </location>
</feature>
<evidence type="ECO:0000313" key="9">
    <source>
        <dbReference type="Proteomes" id="UP000015354"/>
    </source>
</evidence>
<keyword evidence="2" id="KW-0813">Transport</keyword>
<feature type="transmembrane region" description="Helical" evidence="7">
    <location>
        <begin position="484"/>
        <end position="507"/>
    </location>
</feature>
<keyword evidence="5 7" id="KW-0472">Membrane</keyword>
<feature type="transmembrane region" description="Helical" evidence="7">
    <location>
        <begin position="429"/>
        <end position="446"/>
    </location>
</feature>
<evidence type="ECO:0000256" key="6">
    <source>
        <dbReference type="SAM" id="MobiDB-lite"/>
    </source>
</evidence>
<evidence type="ECO:0000256" key="4">
    <source>
        <dbReference type="ARBA" id="ARBA00022989"/>
    </source>
</evidence>
<feature type="region of interest" description="Disordered" evidence="6">
    <location>
        <begin position="599"/>
        <end position="677"/>
    </location>
</feature>
<feature type="transmembrane region" description="Helical" evidence="7">
    <location>
        <begin position="154"/>
        <end position="176"/>
    </location>
</feature>
<feature type="transmembrane region" description="Helical" evidence="7">
    <location>
        <begin position="27"/>
        <end position="53"/>
    </location>
</feature>
<evidence type="ECO:0000256" key="5">
    <source>
        <dbReference type="ARBA" id="ARBA00023136"/>
    </source>
</evidence>
<feature type="compositionally biased region" description="Basic and acidic residues" evidence="6">
    <location>
        <begin position="645"/>
        <end position="661"/>
    </location>
</feature>
<dbReference type="Gene3D" id="1.20.1250.20">
    <property type="entry name" value="MFS general substrate transporter like domains"/>
    <property type="match status" value="1"/>
</dbReference>
<feature type="transmembrane region" description="Helical" evidence="7">
    <location>
        <begin position="458"/>
        <end position="478"/>
    </location>
</feature>
<dbReference type="InterPro" id="IPR001958">
    <property type="entry name" value="Tet-R_TetA/multi-R_MdtG-like"/>
</dbReference>